<protein>
    <submittedName>
        <fullName evidence="8">Acyl-CoA dehydrogenase</fullName>
    </submittedName>
</protein>
<dbReference type="PANTHER" id="PTHR43884">
    <property type="entry name" value="ACYL-COA DEHYDROGENASE"/>
    <property type="match status" value="1"/>
</dbReference>
<keyword evidence="3" id="KW-0285">Flavoprotein</keyword>
<comment type="caution">
    <text evidence="8">The sequence shown here is derived from an EMBL/GenBank/DDBJ whole genome shotgun (WGS) entry which is preliminary data.</text>
</comment>
<evidence type="ECO:0000256" key="2">
    <source>
        <dbReference type="ARBA" id="ARBA00009347"/>
    </source>
</evidence>
<feature type="domain" description="Acyl-CoA dehydrogenase/oxidase C-terminal" evidence="6">
    <location>
        <begin position="202"/>
        <end position="336"/>
    </location>
</feature>
<dbReference type="Gene3D" id="1.10.540.10">
    <property type="entry name" value="Acyl-CoA dehydrogenase/oxidase, N-terminal domain"/>
    <property type="match status" value="1"/>
</dbReference>
<dbReference type="AlphaFoldDB" id="A0A917UB60"/>
<evidence type="ECO:0000259" key="7">
    <source>
        <dbReference type="Pfam" id="PF02771"/>
    </source>
</evidence>
<feature type="domain" description="Acyl-CoA dehydrogenase/oxidase N-terminal" evidence="7">
    <location>
        <begin position="7"/>
        <end position="99"/>
    </location>
</feature>
<dbReference type="InterPro" id="IPR036250">
    <property type="entry name" value="AcylCo_DH-like_C"/>
</dbReference>
<evidence type="ECO:0000256" key="1">
    <source>
        <dbReference type="ARBA" id="ARBA00001974"/>
    </source>
</evidence>
<dbReference type="SUPFAM" id="SSF56645">
    <property type="entry name" value="Acyl-CoA dehydrogenase NM domain-like"/>
    <property type="match status" value="1"/>
</dbReference>
<dbReference type="InterPro" id="IPR037069">
    <property type="entry name" value="AcylCoA_DH/ox_N_sf"/>
</dbReference>
<dbReference type="SUPFAM" id="SSF47203">
    <property type="entry name" value="Acyl-CoA dehydrogenase C-terminal domain-like"/>
    <property type="match status" value="1"/>
</dbReference>
<organism evidence="8 9">
    <name type="scientific">Dactylosporangium sucinum</name>
    <dbReference type="NCBI Taxonomy" id="1424081"/>
    <lineage>
        <taxon>Bacteria</taxon>
        <taxon>Bacillati</taxon>
        <taxon>Actinomycetota</taxon>
        <taxon>Actinomycetes</taxon>
        <taxon>Micromonosporales</taxon>
        <taxon>Micromonosporaceae</taxon>
        <taxon>Dactylosporangium</taxon>
    </lineage>
</organism>
<dbReference type="InterPro" id="IPR009100">
    <property type="entry name" value="AcylCoA_DH/oxidase_NM_dom_sf"/>
</dbReference>
<keyword evidence="5" id="KW-0560">Oxidoreductase</keyword>
<dbReference type="Pfam" id="PF00441">
    <property type="entry name" value="Acyl-CoA_dh_1"/>
    <property type="match status" value="1"/>
</dbReference>
<comment type="cofactor">
    <cofactor evidence="1">
        <name>FAD</name>
        <dbReference type="ChEBI" id="CHEBI:57692"/>
    </cofactor>
</comment>
<dbReference type="PANTHER" id="PTHR43884:SF20">
    <property type="entry name" value="ACYL-COA DEHYDROGENASE FADE28"/>
    <property type="match status" value="1"/>
</dbReference>
<reference evidence="8" key="1">
    <citation type="journal article" date="2014" name="Int. J. Syst. Evol. Microbiol.">
        <title>Complete genome sequence of Corynebacterium casei LMG S-19264T (=DSM 44701T), isolated from a smear-ripened cheese.</title>
        <authorList>
            <consortium name="US DOE Joint Genome Institute (JGI-PGF)"/>
            <person name="Walter F."/>
            <person name="Albersmeier A."/>
            <person name="Kalinowski J."/>
            <person name="Ruckert C."/>
        </authorList>
    </citation>
    <scope>NUCLEOTIDE SEQUENCE</scope>
    <source>
        <strain evidence="8">JCM 19831</strain>
    </source>
</reference>
<dbReference type="RefSeq" id="WP_190256304.1">
    <property type="nucleotide sequence ID" value="NZ_BMPI01000070.1"/>
</dbReference>
<accession>A0A917UB60</accession>
<dbReference type="InterPro" id="IPR013786">
    <property type="entry name" value="AcylCoA_DH/ox_N"/>
</dbReference>
<evidence type="ECO:0000256" key="4">
    <source>
        <dbReference type="ARBA" id="ARBA00022827"/>
    </source>
</evidence>
<dbReference type="GO" id="GO:0050660">
    <property type="term" value="F:flavin adenine dinucleotide binding"/>
    <property type="evidence" value="ECO:0007669"/>
    <property type="project" value="InterPro"/>
</dbReference>
<comment type="similarity">
    <text evidence="2">Belongs to the acyl-CoA dehydrogenase family.</text>
</comment>
<dbReference type="GO" id="GO:0003995">
    <property type="term" value="F:acyl-CoA dehydrogenase activity"/>
    <property type="evidence" value="ECO:0007669"/>
    <property type="project" value="TreeGrafter"/>
</dbReference>
<keyword evidence="4" id="KW-0274">FAD</keyword>
<name>A0A917UB60_9ACTN</name>
<gene>
    <name evidence="8" type="ORF">GCM10007977_090880</name>
</gene>
<dbReference type="Gene3D" id="1.20.140.10">
    <property type="entry name" value="Butyryl-CoA Dehydrogenase, subunit A, domain 3"/>
    <property type="match status" value="1"/>
</dbReference>
<evidence type="ECO:0000313" key="9">
    <source>
        <dbReference type="Proteomes" id="UP000642070"/>
    </source>
</evidence>
<sequence>MDLELTPDERDVAEAFARVFTRDSSSERVRAAEDTGFDPALWKTLAGMGAIGIAVPAAAGGSGGGFVELALIAEAAGRRLACVPLIEAAVAARLLADAGAPAGLVAAAVDGERVTVLAPRPAQQGVARRVPAGSVAEGVVALDGDELVLVHGPSGPGAAGGRDLGFQAVADRPLRGPGLDRHVLAAGVEAHELWRRARDRWRLGTAAGCAGLAAEALDIAVRYATGRHQFGAPIGSFQALQQPLADVAMAADGARLVAREAAWRHDHGLQSWAGAAAVAFAHAAETAVRAAELCLHVHGGYGFTMEYDAQLYLRRAKATRLSAGDPDLLWEEIGAATMAAGAH</sequence>
<proteinExistence type="inferred from homology"/>
<dbReference type="Pfam" id="PF02771">
    <property type="entry name" value="Acyl-CoA_dh_N"/>
    <property type="match status" value="1"/>
</dbReference>
<dbReference type="InterPro" id="IPR009075">
    <property type="entry name" value="AcylCo_DH/oxidase_C"/>
</dbReference>
<evidence type="ECO:0000256" key="3">
    <source>
        <dbReference type="ARBA" id="ARBA00022630"/>
    </source>
</evidence>
<dbReference type="Proteomes" id="UP000642070">
    <property type="component" value="Unassembled WGS sequence"/>
</dbReference>
<keyword evidence="9" id="KW-1185">Reference proteome</keyword>
<evidence type="ECO:0000313" key="8">
    <source>
        <dbReference type="EMBL" id="GGM75123.1"/>
    </source>
</evidence>
<evidence type="ECO:0000256" key="5">
    <source>
        <dbReference type="ARBA" id="ARBA00023002"/>
    </source>
</evidence>
<dbReference type="EMBL" id="BMPI01000070">
    <property type="protein sequence ID" value="GGM75123.1"/>
    <property type="molecule type" value="Genomic_DNA"/>
</dbReference>
<reference evidence="8" key="2">
    <citation type="submission" date="2020-09" db="EMBL/GenBank/DDBJ databases">
        <authorList>
            <person name="Sun Q."/>
            <person name="Ohkuma M."/>
        </authorList>
    </citation>
    <scope>NUCLEOTIDE SEQUENCE</scope>
    <source>
        <strain evidence="8">JCM 19831</strain>
    </source>
</reference>
<evidence type="ECO:0000259" key="6">
    <source>
        <dbReference type="Pfam" id="PF00441"/>
    </source>
</evidence>